<feature type="transmembrane region" description="Helical" evidence="13">
    <location>
        <begin position="136"/>
        <end position="154"/>
    </location>
</feature>
<evidence type="ECO:0000256" key="6">
    <source>
        <dbReference type="ARBA" id="ARBA00022596"/>
    </source>
</evidence>
<name>A0A949T2S2_9PAST</name>
<evidence type="ECO:0000313" key="15">
    <source>
        <dbReference type="EMBL" id="MBV6547434.1"/>
    </source>
</evidence>
<keyword evidence="3" id="KW-0171">Cobalt transport</keyword>
<feature type="transmembrane region" description="Helical" evidence="13">
    <location>
        <begin position="245"/>
        <end position="272"/>
    </location>
</feature>
<evidence type="ECO:0000256" key="1">
    <source>
        <dbReference type="ARBA" id="ARBA00002510"/>
    </source>
</evidence>
<dbReference type="EMBL" id="JABULY010000008">
    <property type="protein sequence ID" value="MBV6532302.1"/>
    <property type="molecule type" value="Genomic_DNA"/>
</dbReference>
<evidence type="ECO:0000256" key="12">
    <source>
        <dbReference type="ARBA" id="ARBA00023285"/>
    </source>
</evidence>
<dbReference type="Proteomes" id="UP000732858">
    <property type="component" value="Unassembled WGS sequence"/>
</dbReference>
<evidence type="ECO:0000256" key="10">
    <source>
        <dbReference type="ARBA" id="ARBA00023112"/>
    </source>
</evidence>
<dbReference type="EMBL" id="JABUMC010000025">
    <property type="protein sequence ID" value="MBV6547434.1"/>
    <property type="molecule type" value="Genomic_DNA"/>
</dbReference>
<feature type="transmembrane region" description="Helical" evidence="13">
    <location>
        <begin position="7"/>
        <end position="25"/>
    </location>
</feature>
<dbReference type="PROSITE" id="PS51257">
    <property type="entry name" value="PROKAR_LIPOPROTEIN"/>
    <property type="match status" value="1"/>
</dbReference>
<keyword evidence="10" id="KW-0921">Nickel transport</keyword>
<keyword evidence="5" id="KW-1003">Cell membrane</keyword>
<keyword evidence="6" id="KW-0533">Nickel</keyword>
<keyword evidence="11 13" id="KW-0472">Membrane</keyword>
<keyword evidence="17" id="KW-1185">Reference proteome</keyword>
<dbReference type="Proteomes" id="UP001196379">
    <property type="component" value="Unassembled WGS sequence"/>
</dbReference>
<accession>A0A949T2S2</accession>
<keyword evidence="7 13" id="KW-0812">Transmembrane</keyword>
<comment type="caution">
    <text evidence="15">The sequence shown here is derived from an EMBL/GenBank/DDBJ whole genome shotgun (WGS) entry which is preliminary data.</text>
</comment>
<dbReference type="GeneID" id="65548295"/>
<dbReference type="InterPro" id="IPR011541">
    <property type="entry name" value="Ni/Co_transpt_high_affinity"/>
</dbReference>
<keyword evidence="4 13" id="KW-0813">Transport</keyword>
<evidence type="ECO:0000313" key="17">
    <source>
        <dbReference type="Proteomes" id="UP001196379"/>
    </source>
</evidence>
<evidence type="ECO:0000256" key="3">
    <source>
        <dbReference type="ARBA" id="ARBA00022426"/>
    </source>
</evidence>
<gene>
    <name evidence="14" type="ORF">HT657_09240</name>
    <name evidence="15" type="ORF">HT672_09155</name>
</gene>
<feature type="transmembrane region" description="Helical" evidence="13">
    <location>
        <begin position="216"/>
        <end position="239"/>
    </location>
</feature>
<keyword evidence="9" id="KW-0406">Ion transport</keyword>
<proteinExistence type="inferred from homology"/>
<comment type="function">
    <text evidence="1">Efflux system for nickel and cobalt.</text>
</comment>
<dbReference type="GO" id="GO:0032025">
    <property type="term" value="P:response to cobalt ion"/>
    <property type="evidence" value="ECO:0007669"/>
    <property type="project" value="TreeGrafter"/>
</dbReference>
<dbReference type="GO" id="GO:0005886">
    <property type="term" value="C:plasma membrane"/>
    <property type="evidence" value="ECO:0007669"/>
    <property type="project" value="UniProtKB-SubCell"/>
</dbReference>
<evidence type="ECO:0000256" key="8">
    <source>
        <dbReference type="ARBA" id="ARBA00022989"/>
    </source>
</evidence>
<dbReference type="InterPro" id="IPR051224">
    <property type="entry name" value="NiCoT_RcnA"/>
</dbReference>
<keyword evidence="8 13" id="KW-1133">Transmembrane helix</keyword>
<dbReference type="PANTHER" id="PTHR40659">
    <property type="entry name" value="NICKEL/COBALT EFFLUX SYSTEM RCNA"/>
    <property type="match status" value="1"/>
</dbReference>
<evidence type="ECO:0000313" key="16">
    <source>
        <dbReference type="Proteomes" id="UP000732858"/>
    </source>
</evidence>
<evidence type="ECO:0000256" key="13">
    <source>
        <dbReference type="RuleBase" id="RU362101"/>
    </source>
</evidence>
<dbReference type="GO" id="GO:0046583">
    <property type="term" value="F:monoatomic cation efflux transmembrane transporter activity"/>
    <property type="evidence" value="ECO:0007669"/>
    <property type="project" value="TreeGrafter"/>
</dbReference>
<organism evidence="15 16">
    <name type="scientific">Ursidibacter maritimus</name>
    <dbReference type="NCBI Taxonomy" id="1331689"/>
    <lineage>
        <taxon>Bacteria</taxon>
        <taxon>Pseudomonadati</taxon>
        <taxon>Pseudomonadota</taxon>
        <taxon>Gammaproteobacteria</taxon>
        <taxon>Pasteurellales</taxon>
        <taxon>Pasteurellaceae</taxon>
        <taxon>Ursidibacter</taxon>
    </lineage>
</organism>
<reference evidence="15 17" key="1">
    <citation type="journal article" date="2021" name="Mol. Ecol.">
        <title>Polar bear-adapted Ursidibacter maritimus are remarkably conserved after generations in captivity.</title>
        <authorList>
            <person name="Espinosa-Gongora C."/>
            <person name="Hansen M.J."/>
            <person name="Bertelsen M.F."/>
            <person name="Bojesen A.M."/>
        </authorList>
    </citation>
    <scope>NUCLEOTIDE SEQUENCE</scope>
    <source>
        <strain evidence="15">Pb43105x</strain>
        <strain evidence="14 17">Pb43106</strain>
    </source>
</reference>
<evidence type="ECO:0000256" key="4">
    <source>
        <dbReference type="ARBA" id="ARBA00022448"/>
    </source>
</evidence>
<dbReference type="GO" id="GO:0015099">
    <property type="term" value="F:nickel cation transmembrane transporter activity"/>
    <property type="evidence" value="ECO:0007669"/>
    <property type="project" value="UniProtKB-UniRule"/>
</dbReference>
<comment type="subcellular location">
    <subcellularLocation>
        <location evidence="2 13">Cell membrane</location>
        <topology evidence="2 13">Multi-pass membrane protein</topology>
    </subcellularLocation>
</comment>
<evidence type="ECO:0000256" key="9">
    <source>
        <dbReference type="ARBA" id="ARBA00023065"/>
    </source>
</evidence>
<dbReference type="AlphaFoldDB" id="A0A949T2S2"/>
<dbReference type="GO" id="GO:0010045">
    <property type="term" value="P:response to nickel cation"/>
    <property type="evidence" value="ECO:0007669"/>
    <property type="project" value="TreeGrafter"/>
</dbReference>
<dbReference type="Pfam" id="PF03824">
    <property type="entry name" value="NicO"/>
    <property type="match status" value="1"/>
</dbReference>
<evidence type="ECO:0000256" key="11">
    <source>
        <dbReference type="ARBA" id="ARBA00023136"/>
    </source>
</evidence>
<dbReference type="OrthoDB" id="9812956at2"/>
<dbReference type="GO" id="GO:0006824">
    <property type="term" value="P:cobalt ion transport"/>
    <property type="evidence" value="ECO:0007669"/>
    <property type="project" value="UniProtKB-KW"/>
</dbReference>
<dbReference type="PANTHER" id="PTHR40659:SF1">
    <property type="entry name" value="NICKEL_COBALT EFFLUX SYSTEM RCNA"/>
    <property type="match status" value="1"/>
</dbReference>
<keyword evidence="12" id="KW-0170">Cobalt</keyword>
<evidence type="ECO:0000256" key="7">
    <source>
        <dbReference type="ARBA" id="ARBA00022692"/>
    </source>
</evidence>
<feature type="transmembrane region" description="Helical" evidence="13">
    <location>
        <begin position="57"/>
        <end position="79"/>
    </location>
</feature>
<dbReference type="RefSeq" id="WP_157402500.1">
    <property type="nucleotide sequence ID" value="NZ_JABULY010000008.1"/>
</dbReference>
<sequence length="327" mass="37175">MSVKIQHWLWIAVACSLIFAIYFIYPYLLWEVVEWQKTFNLELSNALKMIHQAPQQAGFSLMLISFLYGIFHAVGPGHGKFILTSYLSLEKTKLPQTLRVTLLSAVIQGLVAIALVTILVVIFTLSRSYFNVTLKWVERGSFLLMILFGSYWLWQSLRPMLQKNQPKRPLVIRKIQPLSSSYLALMPIHQHSENCGCGHKHLPSAKEMENIQDWKSMWLVVFSIGLRPCSGAILVLFLAYTLDLYIWGVASAMMMAMGTALTLSGFACLVLFARNKAIQTSHWYLSVQQSKRLVLVLKLLMGLLLIGLGITLFHSSFIETSTILFKR</sequence>
<comment type="similarity">
    <text evidence="13">Belongs to the NiCoT transporter (TC 2.A.52) family.</text>
</comment>
<evidence type="ECO:0000313" key="14">
    <source>
        <dbReference type="EMBL" id="MBV6532302.1"/>
    </source>
</evidence>
<feature type="transmembrane region" description="Helical" evidence="13">
    <location>
        <begin position="293"/>
        <end position="317"/>
    </location>
</feature>
<protein>
    <recommendedName>
        <fullName evidence="13">Nickel/cobalt efflux system</fullName>
    </recommendedName>
</protein>
<evidence type="ECO:0000256" key="5">
    <source>
        <dbReference type="ARBA" id="ARBA00022475"/>
    </source>
</evidence>
<feature type="transmembrane region" description="Helical" evidence="13">
    <location>
        <begin position="100"/>
        <end position="124"/>
    </location>
</feature>
<evidence type="ECO:0000256" key="2">
    <source>
        <dbReference type="ARBA" id="ARBA00004651"/>
    </source>
</evidence>